<evidence type="ECO:0000313" key="3">
    <source>
        <dbReference type="Proteomes" id="UP000308705"/>
    </source>
</evidence>
<dbReference type="AlphaFoldDB" id="A0A4U3LY41"/>
<name>A0A4U3LY41_9ACTN</name>
<dbReference type="InterPro" id="IPR036388">
    <property type="entry name" value="WH-like_DNA-bd_sf"/>
</dbReference>
<organism evidence="2 3">
    <name type="scientific">Herbidospora galbida</name>
    <dbReference type="NCBI Taxonomy" id="2575442"/>
    <lineage>
        <taxon>Bacteria</taxon>
        <taxon>Bacillati</taxon>
        <taxon>Actinomycetota</taxon>
        <taxon>Actinomycetes</taxon>
        <taxon>Streptosporangiales</taxon>
        <taxon>Streptosporangiaceae</taxon>
        <taxon>Herbidospora</taxon>
    </lineage>
</organism>
<dbReference type="Proteomes" id="UP000308705">
    <property type="component" value="Unassembled WGS sequence"/>
</dbReference>
<protein>
    <submittedName>
        <fullName evidence="2">MarR family transcriptional regulator</fullName>
    </submittedName>
</protein>
<dbReference type="GO" id="GO:0003700">
    <property type="term" value="F:DNA-binding transcription factor activity"/>
    <property type="evidence" value="ECO:0007669"/>
    <property type="project" value="InterPro"/>
</dbReference>
<gene>
    <name evidence="2" type="ORF">FDA94_34150</name>
</gene>
<evidence type="ECO:0000259" key="1">
    <source>
        <dbReference type="PROSITE" id="PS50995"/>
    </source>
</evidence>
<accession>A0A4U3LY41</accession>
<dbReference type="InterPro" id="IPR036390">
    <property type="entry name" value="WH_DNA-bd_sf"/>
</dbReference>
<dbReference type="InterPro" id="IPR000835">
    <property type="entry name" value="HTH_MarR-typ"/>
</dbReference>
<dbReference type="PANTHER" id="PTHR33164:SF43">
    <property type="entry name" value="HTH-TYPE TRANSCRIPTIONAL REPRESSOR YETL"/>
    <property type="match status" value="1"/>
</dbReference>
<keyword evidence="3" id="KW-1185">Reference proteome</keyword>
<comment type="caution">
    <text evidence="2">The sequence shown here is derived from an EMBL/GenBank/DDBJ whole genome shotgun (WGS) entry which is preliminary data.</text>
</comment>
<dbReference type="SMART" id="SM00347">
    <property type="entry name" value="HTH_MARR"/>
    <property type="match status" value="1"/>
</dbReference>
<proteinExistence type="predicted"/>
<dbReference type="PROSITE" id="PS50995">
    <property type="entry name" value="HTH_MARR_2"/>
    <property type="match status" value="1"/>
</dbReference>
<dbReference type="Pfam" id="PF01047">
    <property type="entry name" value="MarR"/>
    <property type="match status" value="1"/>
</dbReference>
<dbReference type="OrthoDB" id="5295456at2"/>
<dbReference type="GO" id="GO:0006950">
    <property type="term" value="P:response to stress"/>
    <property type="evidence" value="ECO:0007669"/>
    <property type="project" value="TreeGrafter"/>
</dbReference>
<dbReference type="SUPFAM" id="SSF46785">
    <property type="entry name" value="Winged helix' DNA-binding domain"/>
    <property type="match status" value="1"/>
</dbReference>
<reference evidence="2 3" key="1">
    <citation type="submission" date="2019-04" db="EMBL/GenBank/DDBJ databases">
        <title>Herbidospora sp. NEAU-GS14.nov., a novel actinomycete isolated from soil.</title>
        <authorList>
            <person name="Han L."/>
        </authorList>
    </citation>
    <scope>NUCLEOTIDE SEQUENCE [LARGE SCALE GENOMIC DNA]</scope>
    <source>
        <strain evidence="2 3">NEAU-GS14</strain>
    </source>
</reference>
<dbReference type="RefSeq" id="WP_137251189.1">
    <property type="nucleotide sequence ID" value="NZ_SZQA01000048.1"/>
</dbReference>
<sequence>MDRTPTPERAACDRLSPGFGHLIRSATALERLIDRALQEEVGISHVMFEVLLRLYRDHGACTAINALDLTLTSGGMTRLLDRMEKAGLVTRGRHDGDRRVTLIRPTDEASEIFLRAVDVHVRVVDRHFEAPLSAVERETLRRALARLEEVLAE</sequence>
<dbReference type="Gene3D" id="1.10.10.10">
    <property type="entry name" value="Winged helix-like DNA-binding domain superfamily/Winged helix DNA-binding domain"/>
    <property type="match status" value="1"/>
</dbReference>
<dbReference type="EMBL" id="SZQA01000048">
    <property type="protein sequence ID" value="TKK81111.1"/>
    <property type="molecule type" value="Genomic_DNA"/>
</dbReference>
<dbReference type="PANTHER" id="PTHR33164">
    <property type="entry name" value="TRANSCRIPTIONAL REGULATOR, MARR FAMILY"/>
    <property type="match status" value="1"/>
</dbReference>
<evidence type="ECO:0000313" key="2">
    <source>
        <dbReference type="EMBL" id="TKK81111.1"/>
    </source>
</evidence>
<dbReference type="InterPro" id="IPR039422">
    <property type="entry name" value="MarR/SlyA-like"/>
</dbReference>
<dbReference type="PRINTS" id="PR00598">
    <property type="entry name" value="HTHMARR"/>
</dbReference>
<feature type="domain" description="HTH marR-type" evidence="1">
    <location>
        <begin position="15"/>
        <end position="149"/>
    </location>
</feature>